<keyword evidence="5" id="KW-1185">Reference proteome</keyword>
<keyword evidence="1" id="KW-0560">Oxidoreductase</keyword>
<dbReference type="SUPFAM" id="SSF51735">
    <property type="entry name" value="NAD(P)-binding Rossmann-fold domains"/>
    <property type="match status" value="1"/>
</dbReference>
<dbReference type="PANTHER" id="PTHR10366:SF564">
    <property type="entry name" value="STEROL-4-ALPHA-CARBOXYLATE 3-DEHYDROGENASE, DECARBOXYLATING"/>
    <property type="match status" value="1"/>
</dbReference>
<evidence type="ECO:0000313" key="5">
    <source>
        <dbReference type="Proteomes" id="UP000664132"/>
    </source>
</evidence>
<accession>A0A8H7THL7</accession>
<gene>
    <name evidence="4" type="ORF">IFR04_007298</name>
</gene>
<dbReference type="EMBL" id="JAFJYH010000102">
    <property type="protein sequence ID" value="KAG4419596.1"/>
    <property type="molecule type" value="Genomic_DNA"/>
</dbReference>
<evidence type="ECO:0000256" key="1">
    <source>
        <dbReference type="ARBA" id="ARBA00023002"/>
    </source>
</evidence>
<evidence type="ECO:0000256" key="2">
    <source>
        <dbReference type="ARBA" id="ARBA00023445"/>
    </source>
</evidence>
<sequence length="346" mass="37879">MAKRVLLTGANGFVGSHVLEQFLLAGHSVRGIVRSQSKAQQVLADFPNHGSKLDFGIVPDITSPGAFDEVVKSNPPFDLVIHTASPFLYRVISSNREFLDPAIKGTLEVLKSVKKNAPSVKRVVITSSCAAVVDFSAPPTVPRKVYTEEDWNPTTWEAALSGTPNTGYQASKKFAELSAWDFIKDEKPNFDLVTLTPPMVYGPIRHSISSPKELNESNSRIYKLFIDTKKDAELPPNGMHVYTDVRDLALAHLKAATIPEASGQRFIICAGQVSSQQISDTLRQGLPEVEERTPIGIQGGNPLPEGSYDCSNEKAKSVLGMEFKSLEETFADLGKQLLEIEKNQKV</sequence>
<comment type="similarity">
    <text evidence="2">Belongs to the NAD(P)-dependent epimerase/dehydratase family. Dihydroflavonol-4-reductase subfamily.</text>
</comment>
<dbReference type="Pfam" id="PF01370">
    <property type="entry name" value="Epimerase"/>
    <property type="match status" value="1"/>
</dbReference>
<dbReference type="CDD" id="cd05227">
    <property type="entry name" value="AR_SDR_e"/>
    <property type="match status" value="1"/>
</dbReference>
<dbReference type="FunFam" id="3.40.50.720:FF:000191">
    <property type="entry name" value="Methylglyoxal reductase (NADPH-dependent)"/>
    <property type="match status" value="1"/>
</dbReference>
<dbReference type="InterPro" id="IPR001509">
    <property type="entry name" value="Epimerase_deHydtase"/>
</dbReference>
<evidence type="ECO:0000259" key="3">
    <source>
        <dbReference type="Pfam" id="PF01370"/>
    </source>
</evidence>
<evidence type="ECO:0000313" key="4">
    <source>
        <dbReference type="EMBL" id="KAG4419596.1"/>
    </source>
</evidence>
<comment type="caution">
    <text evidence="4">The sequence shown here is derived from an EMBL/GenBank/DDBJ whole genome shotgun (WGS) entry which is preliminary data.</text>
</comment>
<organism evidence="4 5">
    <name type="scientific">Cadophora malorum</name>
    <dbReference type="NCBI Taxonomy" id="108018"/>
    <lineage>
        <taxon>Eukaryota</taxon>
        <taxon>Fungi</taxon>
        <taxon>Dikarya</taxon>
        <taxon>Ascomycota</taxon>
        <taxon>Pezizomycotina</taxon>
        <taxon>Leotiomycetes</taxon>
        <taxon>Helotiales</taxon>
        <taxon>Ploettnerulaceae</taxon>
        <taxon>Cadophora</taxon>
    </lineage>
</organism>
<dbReference type="InterPro" id="IPR036291">
    <property type="entry name" value="NAD(P)-bd_dom_sf"/>
</dbReference>
<dbReference type="Gene3D" id="3.40.50.720">
    <property type="entry name" value="NAD(P)-binding Rossmann-like Domain"/>
    <property type="match status" value="1"/>
</dbReference>
<reference evidence="4" key="1">
    <citation type="submission" date="2021-02" db="EMBL/GenBank/DDBJ databases">
        <title>Genome sequence Cadophora malorum strain M34.</title>
        <authorList>
            <person name="Stefanovic E."/>
            <person name="Vu D."/>
            <person name="Scully C."/>
            <person name="Dijksterhuis J."/>
            <person name="Roader J."/>
            <person name="Houbraken J."/>
        </authorList>
    </citation>
    <scope>NUCLEOTIDE SEQUENCE</scope>
    <source>
        <strain evidence="4">M34</strain>
    </source>
</reference>
<dbReference type="OrthoDB" id="2735536at2759"/>
<protein>
    <recommendedName>
        <fullName evidence="3">NAD-dependent epimerase/dehydratase domain-containing protein</fullName>
    </recommendedName>
</protein>
<dbReference type="InterPro" id="IPR050425">
    <property type="entry name" value="NAD(P)_dehydrat-like"/>
</dbReference>
<proteinExistence type="inferred from homology"/>
<name>A0A8H7THL7_9HELO</name>
<dbReference type="AlphaFoldDB" id="A0A8H7THL7"/>
<dbReference type="PANTHER" id="PTHR10366">
    <property type="entry name" value="NAD DEPENDENT EPIMERASE/DEHYDRATASE"/>
    <property type="match status" value="1"/>
</dbReference>
<dbReference type="GO" id="GO:0016616">
    <property type="term" value="F:oxidoreductase activity, acting on the CH-OH group of donors, NAD or NADP as acceptor"/>
    <property type="evidence" value="ECO:0007669"/>
    <property type="project" value="TreeGrafter"/>
</dbReference>
<feature type="domain" description="NAD-dependent epimerase/dehydratase" evidence="3">
    <location>
        <begin position="5"/>
        <end position="266"/>
    </location>
</feature>
<dbReference type="Proteomes" id="UP000664132">
    <property type="component" value="Unassembled WGS sequence"/>
</dbReference>